<feature type="transmembrane region" description="Helical" evidence="11">
    <location>
        <begin position="114"/>
        <end position="134"/>
    </location>
</feature>
<dbReference type="Proteomes" id="UP000887567">
    <property type="component" value="Unplaced"/>
</dbReference>
<proteinExistence type="inferred from homology"/>
<accession>A0A913Y864</accession>
<evidence type="ECO:0000256" key="7">
    <source>
        <dbReference type="ARBA" id="ARBA00023170"/>
    </source>
</evidence>
<dbReference type="OrthoDB" id="8888529at2759"/>
<dbReference type="KEGG" id="epa:110253630"/>
<dbReference type="SUPFAM" id="SSF81321">
    <property type="entry name" value="Family A G protein-coupled receptor-like"/>
    <property type="match status" value="1"/>
</dbReference>
<evidence type="ECO:0000256" key="4">
    <source>
        <dbReference type="ARBA" id="ARBA00022989"/>
    </source>
</evidence>
<dbReference type="AlphaFoldDB" id="A0A913Y864"/>
<dbReference type="GeneID" id="110253630"/>
<dbReference type="RefSeq" id="XP_020916242.1">
    <property type="nucleotide sequence ID" value="XM_021060583.1"/>
</dbReference>
<comment type="subcellular location">
    <subcellularLocation>
        <location evidence="1">Cell membrane</location>
        <topology evidence="1">Multi-pass membrane protein</topology>
    </subcellularLocation>
</comment>
<dbReference type="EnsemblMetazoa" id="XM_021060583.1">
    <property type="protein sequence ID" value="XP_020916242.1"/>
    <property type="gene ID" value="LOC110253630"/>
</dbReference>
<keyword evidence="9 10" id="KW-0807">Transducer</keyword>
<keyword evidence="3 10" id="KW-0812">Transmembrane</keyword>
<feature type="transmembrane region" description="Helical" evidence="11">
    <location>
        <begin position="38"/>
        <end position="62"/>
    </location>
</feature>
<feature type="transmembrane region" description="Helical" evidence="11">
    <location>
        <begin position="74"/>
        <end position="94"/>
    </location>
</feature>
<keyword evidence="7 10" id="KW-0675">Receptor</keyword>
<feature type="transmembrane region" description="Helical" evidence="11">
    <location>
        <begin position="244"/>
        <end position="270"/>
    </location>
</feature>
<evidence type="ECO:0000256" key="2">
    <source>
        <dbReference type="ARBA" id="ARBA00022475"/>
    </source>
</evidence>
<reference evidence="13" key="1">
    <citation type="submission" date="2022-11" db="UniProtKB">
        <authorList>
            <consortium name="EnsemblMetazoa"/>
        </authorList>
    </citation>
    <scope>IDENTIFICATION</scope>
</reference>
<evidence type="ECO:0000256" key="6">
    <source>
        <dbReference type="ARBA" id="ARBA00023136"/>
    </source>
</evidence>
<sequence length="324" mass="36232">MSAVSVSSSPALCFLSMIAIDPYNMTNIPDSVNPTRTVLSVVNGVASPLTVVINALISWSILEDEDLRSSSFNILLVALAVTDFLVGLLVQPIFSYYQSCLVNNCYSPCTYTLYILSVLTFTGLSICTLTLMSLERYLAIEHPNFYRKMVTAKRVMLGTMIYWAVSLAILLIVTVLAVNNKSKLSLAPPIVVLGLSTLVFLYCSIKVQVTAYRQRRTITLQQESVLQPDEQQQQQERLKEYKRVFMMTILVIVSILFYVPFIIVAVIIAVAGKDVTSDFKYVAMFICLTLLHLQSLINPILVSLRLSYIRTSIEKKLISCFSCN</sequence>
<feature type="transmembrane region" description="Helical" evidence="11">
    <location>
        <begin position="282"/>
        <end position="306"/>
    </location>
</feature>
<dbReference type="InterPro" id="IPR000276">
    <property type="entry name" value="GPCR_Rhodpsn"/>
</dbReference>
<evidence type="ECO:0000256" key="1">
    <source>
        <dbReference type="ARBA" id="ARBA00004651"/>
    </source>
</evidence>
<feature type="transmembrane region" description="Helical" evidence="11">
    <location>
        <begin position="184"/>
        <end position="205"/>
    </location>
</feature>
<keyword evidence="4 11" id="KW-1133">Transmembrane helix</keyword>
<dbReference type="Pfam" id="PF00001">
    <property type="entry name" value="7tm_1"/>
    <property type="match status" value="1"/>
</dbReference>
<dbReference type="PROSITE" id="PS50262">
    <property type="entry name" value="G_PROTEIN_RECEP_F1_2"/>
    <property type="match status" value="1"/>
</dbReference>
<evidence type="ECO:0000256" key="5">
    <source>
        <dbReference type="ARBA" id="ARBA00023040"/>
    </source>
</evidence>
<dbReference type="PANTHER" id="PTHR24246">
    <property type="entry name" value="OLFACTORY RECEPTOR AND ADENOSINE RECEPTOR"/>
    <property type="match status" value="1"/>
</dbReference>
<protein>
    <recommendedName>
        <fullName evidence="12">G-protein coupled receptors family 1 profile domain-containing protein</fullName>
    </recommendedName>
</protein>
<organism evidence="13 14">
    <name type="scientific">Exaiptasia diaphana</name>
    <name type="common">Tropical sea anemone</name>
    <name type="synonym">Aiptasia pulchella</name>
    <dbReference type="NCBI Taxonomy" id="2652724"/>
    <lineage>
        <taxon>Eukaryota</taxon>
        <taxon>Metazoa</taxon>
        <taxon>Cnidaria</taxon>
        <taxon>Anthozoa</taxon>
        <taxon>Hexacorallia</taxon>
        <taxon>Actiniaria</taxon>
        <taxon>Aiptasiidae</taxon>
        <taxon>Exaiptasia</taxon>
    </lineage>
</organism>
<evidence type="ECO:0000313" key="14">
    <source>
        <dbReference type="Proteomes" id="UP000887567"/>
    </source>
</evidence>
<dbReference type="InterPro" id="IPR017452">
    <property type="entry name" value="GPCR_Rhodpsn_7TM"/>
</dbReference>
<keyword evidence="5 10" id="KW-0297">G-protein coupled receptor</keyword>
<name>A0A913Y864_EXADI</name>
<evidence type="ECO:0000256" key="3">
    <source>
        <dbReference type="ARBA" id="ARBA00022692"/>
    </source>
</evidence>
<comment type="similarity">
    <text evidence="10">Belongs to the G-protein coupled receptor 1 family.</text>
</comment>
<dbReference type="GO" id="GO:0005886">
    <property type="term" value="C:plasma membrane"/>
    <property type="evidence" value="ECO:0007669"/>
    <property type="project" value="UniProtKB-SubCell"/>
</dbReference>
<evidence type="ECO:0000256" key="9">
    <source>
        <dbReference type="ARBA" id="ARBA00023224"/>
    </source>
</evidence>
<dbReference type="PANTHER" id="PTHR24246:SF27">
    <property type="entry name" value="ADENOSINE RECEPTOR, ISOFORM A"/>
    <property type="match status" value="1"/>
</dbReference>
<evidence type="ECO:0000313" key="13">
    <source>
        <dbReference type="EnsemblMetazoa" id="XP_020916242.1"/>
    </source>
</evidence>
<keyword evidence="14" id="KW-1185">Reference proteome</keyword>
<evidence type="ECO:0000256" key="11">
    <source>
        <dbReference type="SAM" id="Phobius"/>
    </source>
</evidence>
<evidence type="ECO:0000259" key="12">
    <source>
        <dbReference type="PROSITE" id="PS50262"/>
    </source>
</evidence>
<evidence type="ECO:0000256" key="8">
    <source>
        <dbReference type="ARBA" id="ARBA00023180"/>
    </source>
</evidence>
<dbReference type="PRINTS" id="PR00237">
    <property type="entry name" value="GPCRRHODOPSN"/>
</dbReference>
<dbReference type="Gene3D" id="1.20.1070.10">
    <property type="entry name" value="Rhodopsin 7-helix transmembrane proteins"/>
    <property type="match status" value="1"/>
</dbReference>
<feature type="domain" description="G-protein coupled receptors family 1 profile" evidence="12">
    <location>
        <begin position="53"/>
        <end position="302"/>
    </location>
</feature>
<dbReference type="CDD" id="cd00637">
    <property type="entry name" value="7tm_classA_rhodopsin-like"/>
    <property type="match status" value="1"/>
</dbReference>
<feature type="transmembrane region" description="Helical" evidence="11">
    <location>
        <begin position="155"/>
        <end position="178"/>
    </location>
</feature>
<keyword evidence="8" id="KW-0325">Glycoprotein</keyword>
<dbReference type="OMA" id="GSHRNIR"/>
<evidence type="ECO:0000256" key="10">
    <source>
        <dbReference type="RuleBase" id="RU000688"/>
    </source>
</evidence>
<keyword evidence="6 11" id="KW-0472">Membrane</keyword>
<keyword evidence="2" id="KW-1003">Cell membrane</keyword>
<dbReference type="GO" id="GO:0004930">
    <property type="term" value="F:G protein-coupled receptor activity"/>
    <property type="evidence" value="ECO:0007669"/>
    <property type="project" value="UniProtKB-KW"/>
</dbReference>
<dbReference type="PROSITE" id="PS00237">
    <property type="entry name" value="G_PROTEIN_RECEP_F1_1"/>
    <property type="match status" value="1"/>
</dbReference>